<evidence type="ECO:0000313" key="1">
    <source>
        <dbReference type="EMBL" id="GHD25628.1"/>
    </source>
</evidence>
<comment type="caution">
    <text evidence="1">The sequence shown here is derived from an EMBL/GenBank/DDBJ whole genome shotgun (WGS) entry which is preliminary data.</text>
</comment>
<organism evidence="1 2">
    <name type="scientific">Psychrobacter glaciei</name>
    <dbReference type="NCBI Taxonomy" id="619771"/>
    <lineage>
        <taxon>Bacteria</taxon>
        <taxon>Pseudomonadati</taxon>
        <taxon>Pseudomonadota</taxon>
        <taxon>Gammaproteobacteria</taxon>
        <taxon>Moraxellales</taxon>
        <taxon>Moraxellaceae</taxon>
        <taxon>Psychrobacter</taxon>
    </lineage>
</organism>
<dbReference type="NCBIfam" id="TIGR01634">
    <property type="entry name" value="tail_P2_I"/>
    <property type="match status" value="1"/>
</dbReference>
<gene>
    <name evidence="1" type="primary">gpI</name>
    <name evidence="1" type="ORF">GCM10016272_01690</name>
</gene>
<dbReference type="Pfam" id="PF09684">
    <property type="entry name" value="Tail_P2_I"/>
    <property type="match status" value="1"/>
</dbReference>
<proteinExistence type="predicted"/>
<reference evidence="2" key="1">
    <citation type="journal article" date="2019" name="Int. J. Syst. Evol. Microbiol.">
        <title>The Global Catalogue of Microorganisms (GCM) 10K type strain sequencing project: providing services to taxonomists for standard genome sequencing and annotation.</title>
        <authorList>
            <consortium name="The Broad Institute Genomics Platform"/>
            <consortium name="The Broad Institute Genome Sequencing Center for Infectious Disease"/>
            <person name="Wu L."/>
            <person name="Ma J."/>
        </authorList>
    </citation>
    <scope>NUCLEOTIDE SEQUENCE [LARGE SCALE GENOMIC DNA]</scope>
    <source>
        <strain evidence="2">KCTC 42280</strain>
    </source>
</reference>
<accession>A0ABQ3GLS1</accession>
<evidence type="ECO:0000313" key="2">
    <source>
        <dbReference type="Proteomes" id="UP000610203"/>
    </source>
</evidence>
<dbReference type="RefSeq" id="WP_189580283.1">
    <property type="nucleotide sequence ID" value="NZ_BMZR01000001.1"/>
</dbReference>
<protein>
    <submittedName>
        <fullName evidence="1">Phage tail protein I</fullName>
    </submittedName>
</protein>
<name>A0ABQ3GLS1_9GAMM</name>
<dbReference type="Proteomes" id="UP000610203">
    <property type="component" value="Unassembled WGS sequence"/>
</dbReference>
<sequence length="175" mass="19557">MTDLSLLPANSKPLERELATLTARLESIDVPFDLIWDADNCPAEYLPFLAYAWSVDEWNDAWSIETQRNVIRNSIWVHQRKGTLGAVKRALAVMNYDTSVIEWFEKIPRGTPGTFSIEVNPMNGIITDSVRQIRAVVDAVKRLSAHYDIYFGTSVNATIAAYAVPAVGVEITITN</sequence>
<keyword evidence="2" id="KW-1185">Reference proteome</keyword>
<dbReference type="InterPro" id="IPR006521">
    <property type="entry name" value="Tail_protein_I"/>
</dbReference>
<dbReference type="EMBL" id="BMZR01000001">
    <property type="protein sequence ID" value="GHD25628.1"/>
    <property type="molecule type" value="Genomic_DNA"/>
</dbReference>